<evidence type="ECO:0000313" key="1">
    <source>
        <dbReference type="EMBL" id="GLB46353.1"/>
    </source>
</evidence>
<dbReference type="EMBL" id="BRPL01000002">
    <property type="protein sequence ID" value="GLB46353.1"/>
    <property type="molecule type" value="Genomic_DNA"/>
</dbReference>
<keyword evidence="2" id="KW-1185">Reference proteome</keyword>
<accession>A0A9W6B0E9</accession>
<proteinExistence type="predicted"/>
<gene>
    <name evidence="1" type="ORF">WR164_03320</name>
</gene>
<dbReference type="AlphaFoldDB" id="A0A9W6B0E9"/>
<dbReference type="RefSeq" id="WP_286135819.1">
    <property type="nucleotide sequence ID" value="NZ_BRPL01000002.1"/>
</dbReference>
<sequence length="117" mass="13586">MARAKSYKARRNARKALRTAYRQEAYSDLKVSKLAKTNKRGYKFAKEALAAAKNSNNRKAKKLANKLVNAYKKLFKAETNLKKAHSKRTKKNARKVLNRTRRNLKKLPKIFNSTLNY</sequence>
<reference evidence="1" key="1">
    <citation type="submission" date="2022-07" db="EMBL/GenBank/DDBJ databases">
        <authorList>
            <person name="Kouya T."/>
            <person name="Ishiyama Y."/>
        </authorList>
    </citation>
    <scope>NUCLEOTIDE SEQUENCE</scope>
    <source>
        <strain evidence="1">WR16-4</strain>
    </source>
</reference>
<organism evidence="1 2">
    <name type="scientific">Philodulcilactobacillus myokoensis</name>
    <dbReference type="NCBI Taxonomy" id="2929573"/>
    <lineage>
        <taxon>Bacteria</taxon>
        <taxon>Bacillati</taxon>
        <taxon>Bacillota</taxon>
        <taxon>Bacilli</taxon>
        <taxon>Lactobacillales</taxon>
        <taxon>Lactobacillaceae</taxon>
        <taxon>Philodulcilactobacillus</taxon>
    </lineage>
</organism>
<protein>
    <recommendedName>
        <fullName evidence="3">30S ribosomal protein S20</fullName>
    </recommendedName>
</protein>
<name>A0A9W6B0E9_9LACO</name>
<evidence type="ECO:0000313" key="2">
    <source>
        <dbReference type="Proteomes" id="UP001144204"/>
    </source>
</evidence>
<comment type="caution">
    <text evidence="1">The sequence shown here is derived from an EMBL/GenBank/DDBJ whole genome shotgun (WGS) entry which is preliminary data.</text>
</comment>
<dbReference type="Proteomes" id="UP001144204">
    <property type="component" value="Unassembled WGS sequence"/>
</dbReference>
<reference evidence="1" key="2">
    <citation type="journal article" date="2023" name="PLoS ONE">
        <title>Philodulcilactobacillus myokoensis gen. nov., sp. nov., a fructophilic, acidophilic, and agar-phobic lactic acid bacterium isolated from fermented vegetable extracts.</title>
        <authorList>
            <person name="Kouya T."/>
            <person name="Ishiyama Y."/>
            <person name="Ohashi S."/>
            <person name="Kumakubo R."/>
            <person name="Yamazaki T."/>
            <person name="Otaki T."/>
        </authorList>
    </citation>
    <scope>NUCLEOTIDE SEQUENCE</scope>
    <source>
        <strain evidence="1">WR16-4</strain>
    </source>
</reference>
<evidence type="ECO:0008006" key="3">
    <source>
        <dbReference type="Google" id="ProtNLM"/>
    </source>
</evidence>